<comment type="caution">
    <text evidence="2">The sequence shown here is derived from an EMBL/GenBank/DDBJ whole genome shotgun (WGS) entry which is preliminary data.</text>
</comment>
<organism evidence="2 3">
    <name type="scientific">Tanacetum coccineum</name>
    <dbReference type="NCBI Taxonomy" id="301880"/>
    <lineage>
        <taxon>Eukaryota</taxon>
        <taxon>Viridiplantae</taxon>
        <taxon>Streptophyta</taxon>
        <taxon>Embryophyta</taxon>
        <taxon>Tracheophyta</taxon>
        <taxon>Spermatophyta</taxon>
        <taxon>Magnoliopsida</taxon>
        <taxon>eudicotyledons</taxon>
        <taxon>Gunneridae</taxon>
        <taxon>Pentapetalae</taxon>
        <taxon>asterids</taxon>
        <taxon>campanulids</taxon>
        <taxon>Asterales</taxon>
        <taxon>Asteraceae</taxon>
        <taxon>Asteroideae</taxon>
        <taxon>Anthemideae</taxon>
        <taxon>Anthemidinae</taxon>
        <taxon>Tanacetum</taxon>
    </lineage>
</organism>
<protein>
    <submittedName>
        <fullName evidence="2">Uncharacterized protein</fullName>
    </submittedName>
</protein>
<keyword evidence="3" id="KW-1185">Reference proteome</keyword>
<accession>A0ABQ5IEY6</accession>
<sequence length="84" mass="9241">MGNRHGNSGGDRDGIPRSMRLDVPKFQGSDPESWIFAINEYVTLHATPNEQRDAFALARITEARFGDQWATTTPAKSSSSTNTT</sequence>
<feature type="compositionally biased region" description="Basic and acidic residues" evidence="1">
    <location>
        <begin position="10"/>
        <end position="23"/>
    </location>
</feature>
<evidence type="ECO:0000313" key="3">
    <source>
        <dbReference type="Proteomes" id="UP001151760"/>
    </source>
</evidence>
<reference evidence="2" key="2">
    <citation type="submission" date="2022-01" db="EMBL/GenBank/DDBJ databases">
        <authorList>
            <person name="Yamashiro T."/>
            <person name="Shiraishi A."/>
            <person name="Satake H."/>
            <person name="Nakayama K."/>
        </authorList>
    </citation>
    <scope>NUCLEOTIDE SEQUENCE</scope>
</reference>
<dbReference type="EMBL" id="BQNB010020633">
    <property type="protein sequence ID" value="GJT97992.1"/>
    <property type="molecule type" value="Genomic_DNA"/>
</dbReference>
<gene>
    <name evidence="2" type="ORF">Tco_1093510</name>
</gene>
<feature type="region of interest" description="Disordered" evidence="1">
    <location>
        <begin position="1"/>
        <end position="26"/>
    </location>
</feature>
<evidence type="ECO:0000256" key="1">
    <source>
        <dbReference type="SAM" id="MobiDB-lite"/>
    </source>
</evidence>
<name>A0ABQ5IEY6_9ASTR</name>
<dbReference type="Proteomes" id="UP001151760">
    <property type="component" value="Unassembled WGS sequence"/>
</dbReference>
<proteinExistence type="predicted"/>
<evidence type="ECO:0000313" key="2">
    <source>
        <dbReference type="EMBL" id="GJT97992.1"/>
    </source>
</evidence>
<reference evidence="2" key="1">
    <citation type="journal article" date="2022" name="Int. J. Mol. Sci.">
        <title>Draft Genome of Tanacetum Coccineum: Genomic Comparison of Closely Related Tanacetum-Family Plants.</title>
        <authorList>
            <person name="Yamashiro T."/>
            <person name="Shiraishi A."/>
            <person name="Nakayama K."/>
            <person name="Satake H."/>
        </authorList>
    </citation>
    <scope>NUCLEOTIDE SEQUENCE</scope>
</reference>